<keyword evidence="2" id="KW-0804">Transcription</keyword>
<dbReference type="InterPro" id="IPR041916">
    <property type="entry name" value="Anti_sigma_zinc_sf"/>
</dbReference>
<keyword evidence="1" id="KW-0805">Transcription regulation</keyword>
<organism evidence="5 6">
    <name type="scientific">Streptomyces poonensis</name>
    <dbReference type="NCBI Taxonomy" id="68255"/>
    <lineage>
        <taxon>Bacteria</taxon>
        <taxon>Bacillati</taxon>
        <taxon>Actinomycetota</taxon>
        <taxon>Actinomycetes</taxon>
        <taxon>Kitasatosporales</taxon>
        <taxon>Streptomycetaceae</taxon>
        <taxon>Streptomyces</taxon>
    </lineage>
</organism>
<feature type="compositionally biased region" description="Low complexity" evidence="3">
    <location>
        <begin position="193"/>
        <end position="202"/>
    </location>
</feature>
<feature type="compositionally biased region" description="Gly residues" evidence="3">
    <location>
        <begin position="217"/>
        <end position="231"/>
    </location>
</feature>
<proteinExistence type="predicted"/>
<comment type="caution">
    <text evidence="5">The sequence shown here is derived from an EMBL/GenBank/DDBJ whole genome shotgun (WGS) entry which is preliminary data.</text>
</comment>
<feature type="compositionally biased region" description="Gly residues" evidence="3">
    <location>
        <begin position="247"/>
        <end position="258"/>
    </location>
</feature>
<dbReference type="EMBL" id="BMVW01000001">
    <property type="protein sequence ID" value="GGY89947.1"/>
    <property type="molecule type" value="Genomic_DNA"/>
</dbReference>
<sequence length="461" mass="46092">MSGSRPNPGERRVADQHLGDRLSALVDGELGHEARERVLAHLATCPKCKAEADAQRRLKNVFAEAAPPSPSESFLARLQGLPGGGGIDGGGTPPVGGGFGGGLRSPSGRPGFPRGTGVFGVKGDPFGYVPSGPHTSALSPSEERGLLGRRDPSGGSGLLGEQGPVHERGPVDQGPADGMGPVEGPGPRGGRRLPGNPDLPGGSRLSDGPALRDGSGLREGSGLRDGWGLREGSGLRDGSDLRDGPGPADGPGFVGGGAPAAVHDRDGGRLDVAFTGERGFRIHRVSRPEADRPASRGMRFAFAAAGAVSLAAIALAGVSTGGAGDTTEARGGPGSGSNVTPMRTAGTGAATVPESQRRRGTPGPLLGQGRQFTGATPVVSTVVSAPLLPGVPAPAIRVPQEVHPLGTPVPAGTAAMSPLIRPFTAPPPAEPIWRAASGLMTPPLTAPVLLTSPPLGSSPLP</sequence>
<evidence type="ECO:0000256" key="1">
    <source>
        <dbReference type="ARBA" id="ARBA00023015"/>
    </source>
</evidence>
<feature type="region of interest" description="Disordered" evidence="3">
    <location>
        <begin position="87"/>
        <end position="259"/>
    </location>
</feature>
<feature type="region of interest" description="Disordered" evidence="3">
    <location>
        <begin position="320"/>
        <end position="371"/>
    </location>
</feature>
<protein>
    <recommendedName>
        <fullName evidence="4">Putative zinc-finger domain-containing protein</fullName>
    </recommendedName>
</protein>
<evidence type="ECO:0000259" key="4">
    <source>
        <dbReference type="Pfam" id="PF13490"/>
    </source>
</evidence>
<name>A0A918P959_9ACTN</name>
<gene>
    <name evidence="5" type="ORF">GCM10010365_05220</name>
</gene>
<dbReference type="Proteomes" id="UP000622166">
    <property type="component" value="Unassembled WGS sequence"/>
</dbReference>
<dbReference type="Gene3D" id="1.10.10.1320">
    <property type="entry name" value="Anti-sigma factor, zinc-finger domain"/>
    <property type="match status" value="1"/>
</dbReference>
<feature type="compositionally biased region" description="Basic and acidic residues" evidence="3">
    <location>
        <begin position="141"/>
        <end position="152"/>
    </location>
</feature>
<evidence type="ECO:0000256" key="2">
    <source>
        <dbReference type="ARBA" id="ARBA00023163"/>
    </source>
</evidence>
<evidence type="ECO:0000313" key="6">
    <source>
        <dbReference type="Proteomes" id="UP000622166"/>
    </source>
</evidence>
<reference evidence="5" key="2">
    <citation type="submission" date="2020-09" db="EMBL/GenBank/DDBJ databases">
        <authorList>
            <person name="Sun Q."/>
            <person name="Ohkuma M."/>
        </authorList>
    </citation>
    <scope>NUCLEOTIDE SEQUENCE</scope>
    <source>
        <strain evidence="5">JCM 4815</strain>
    </source>
</reference>
<keyword evidence="6" id="KW-1185">Reference proteome</keyword>
<dbReference type="Pfam" id="PF13490">
    <property type="entry name" value="zf-HC2"/>
    <property type="match status" value="1"/>
</dbReference>
<feature type="compositionally biased region" description="Basic and acidic residues" evidence="3">
    <location>
        <begin position="233"/>
        <end position="243"/>
    </location>
</feature>
<feature type="compositionally biased region" description="Low complexity" evidence="3">
    <location>
        <begin position="104"/>
        <end position="116"/>
    </location>
</feature>
<evidence type="ECO:0000313" key="5">
    <source>
        <dbReference type="EMBL" id="GGY89947.1"/>
    </source>
</evidence>
<dbReference type="InterPro" id="IPR027383">
    <property type="entry name" value="Znf_put"/>
</dbReference>
<dbReference type="AlphaFoldDB" id="A0A918P959"/>
<evidence type="ECO:0000256" key="3">
    <source>
        <dbReference type="SAM" id="MobiDB-lite"/>
    </source>
</evidence>
<reference evidence="5" key="1">
    <citation type="journal article" date="2014" name="Int. J. Syst. Evol. Microbiol.">
        <title>Complete genome sequence of Corynebacterium casei LMG S-19264T (=DSM 44701T), isolated from a smear-ripened cheese.</title>
        <authorList>
            <consortium name="US DOE Joint Genome Institute (JGI-PGF)"/>
            <person name="Walter F."/>
            <person name="Albersmeier A."/>
            <person name="Kalinowski J."/>
            <person name="Ruckert C."/>
        </authorList>
    </citation>
    <scope>NUCLEOTIDE SEQUENCE</scope>
    <source>
        <strain evidence="5">JCM 4815</strain>
    </source>
</reference>
<feature type="domain" description="Putative zinc-finger" evidence="4">
    <location>
        <begin position="20"/>
        <end position="48"/>
    </location>
</feature>
<accession>A0A918P959</accession>
<feature type="compositionally biased region" description="Gly residues" evidence="3">
    <location>
        <begin position="87"/>
        <end position="103"/>
    </location>
</feature>